<dbReference type="EMBL" id="JAGVWC010000014">
    <property type="protein sequence ID" value="MBS3062182.1"/>
    <property type="molecule type" value="Genomic_DNA"/>
</dbReference>
<reference evidence="1" key="1">
    <citation type="submission" date="2021-03" db="EMBL/GenBank/DDBJ databases">
        <authorList>
            <person name="Jaffe A."/>
        </authorList>
    </citation>
    <scope>NUCLEOTIDE SEQUENCE</scope>
    <source>
        <strain evidence="1">RIFCSPLOWO2_01_FULL_AR10_48_17</strain>
    </source>
</reference>
<gene>
    <name evidence="1" type="ORF">J4215_06390</name>
</gene>
<dbReference type="Proteomes" id="UP000675968">
    <property type="component" value="Unassembled WGS sequence"/>
</dbReference>
<name>A0A8T4L8G5_9ARCH</name>
<organism evidence="1 2">
    <name type="scientific">Candidatus Iainarchaeum sp</name>
    <dbReference type="NCBI Taxonomy" id="3101447"/>
    <lineage>
        <taxon>Archaea</taxon>
        <taxon>Candidatus Iainarchaeota</taxon>
        <taxon>Candidatus Iainarchaeia</taxon>
        <taxon>Candidatus Iainarchaeales</taxon>
        <taxon>Candidatus Iainarchaeaceae</taxon>
        <taxon>Candidatus Iainarchaeum</taxon>
    </lineage>
</organism>
<evidence type="ECO:0000313" key="2">
    <source>
        <dbReference type="Proteomes" id="UP000675968"/>
    </source>
</evidence>
<evidence type="ECO:0000313" key="1">
    <source>
        <dbReference type="EMBL" id="MBS3062182.1"/>
    </source>
</evidence>
<dbReference type="AlphaFoldDB" id="A0A8T4L8G5"/>
<protein>
    <submittedName>
        <fullName evidence="1">Uncharacterized protein</fullName>
    </submittedName>
</protein>
<comment type="caution">
    <text evidence="1">The sequence shown here is derived from an EMBL/GenBank/DDBJ whole genome shotgun (WGS) entry which is preliminary data.</text>
</comment>
<reference evidence="1" key="2">
    <citation type="submission" date="2021-05" db="EMBL/GenBank/DDBJ databases">
        <title>Protein family content uncovers lineage relationships and bacterial pathway maintenance mechanisms in DPANN archaea.</title>
        <authorList>
            <person name="Castelle C.J."/>
            <person name="Meheust R."/>
            <person name="Jaffe A.L."/>
            <person name="Seitz K."/>
            <person name="Gong X."/>
            <person name="Baker B.J."/>
            <person name="Banfield J.F."/>
        </authorList>
    </citation>
    <scope>NUCLEOTIDE SEQUENCE</scope>
    <source>
        <strain evidence="1">RIFCSPLOWO2_01_FULL_AR10_48_17</strain>
    </source>
</reference>
<sequence>MNQTKFVIALCLLVIASSVAALSPPEPEFNGTFGQSFSMIAGQTAKFSENTNSLFVRAESMIGNTCSDVNSDSNMQVCTLLMPGATVVVSGCTTQSDLVGCSAPEKIHVIQGEPVWFMVMGNKYSILLQDVTQSTIPSLDTNMVQRSWMGTFVVKKESSQPDHIIVKLGEQFSLVPYQTAAVQKNSSTLTKVTLHRILIATPMCTPGTPCTAFRSVSGTASLPNGTATDFSLSDGEKMAIGEKLILRVAAIADTKAAFVVTEQSQNNQIVVSLGKDFDLKQKQTGIVRETGFEIEFMDYWQNKMLCPEPNDVRCLPVARFRVRNILKATTGSANSITGQVTGNSAIATDTQVIERRIAMPLVELPNPFIELRQGESKTIWGHTVTLNKLATERCVSDENATLCEVTQEAMANLRITQSSVPADIRVGFNEKFSLKEGQTALVTDPWGKSVTAKEAYKPAPMPPQTTAQVRVTLNSVDFIACAYVEGIKCDDRPVTSLTIQPFTQSHATIVKVREGESTRVGDYQVSVLDVPTDSEAVLLVEKIANDTRRVSLDEKFELLPRQTVLVDGPDMYITMEEFDGRVGDHGKLSGAICGRVTRVQKTVLCAIHVNKNKPRRSGFFDHQAPSGVVQNQAR</sequence>
<proteinExistence type="predicted"/>
<accession>A0A8T4L8G5</accession>